<evidence type="ECO:0000256" key="8">
    <source>
        <dbReference type="ARBA" id="ARBA00022801"/>
    </source>
</evidence>
<evidence type="ECO:0000256" key="2">
    <source>
        <dbReference type="ARBA" id="ARBA00004141"/>
    </source>
</evidence>
<feature type="transmembrane region" description="Helical" evidence="15">
    <location>
        <begin position="12"/>
        <end position="37"/>
    </location>
</feature>
<evidence type="ECO:0000256" key="10">
    <source>
        <dbReference type="ARBA" id="ARBA00022840"/>
    </source>
</evidence>
<keyword evidence="13" id="KW-0482">Metalloprotease</keyword>
<organism evidence="17 18">
    <name type="scientific">Candidatus Aquitaenariimonas noxiae</name>
    <dbReference type="NCBI Taxonomy" id="1974741"/>
    <lineage>
        <taxon>Bacteria</taxon>
        <taxon>Pseudomonadati</taxon>
        <taxon>Candidatus Omnitrophota</taxon>
        <taxon>Candidatus Aquitaenariimonas</taxon>
    </lineage>
</organism>
<dbReference type="GO" id="GO:0005886">
    <property type="term" value="C:plasma membrane"/>
    <property type="evidence" value="ECO:0007669"/>
    <property type="project" value="TreeGrafter"/>
</dbReference>
<evidence type="ECO:0000256" key="3">
    <source>
        <dbReference type="ARBA" id="ARBA00010044"/>
    </source>
</evidence>
<evidence type="ECO:0000256" key="1">
    <source>
        <dbReference type="ARBA" id="ARBA00001947"/>
    </source>
</evidence>
<dbReference type="GO" id="GO:0006508">
    <property type="term" value="P:proteolysis"/>
    <property type="evidence" value="ECO:0007669"/>
    <property type="project" value="UniProtKB-KW"/>
</dbReference>
<protein>
    <submittedName>
        <fullName evidence="17">Cell division protein FtsH</fullName>
    </submittedName>
</protein>
<evidence type="ECO:0000256" key="11">
    <source>
        <dbReference type="ARBA" id="ARBA00022946"/>
    </source>
</evidence>
<comment type="subcellular location">
    <subcellularLocation>
        <location evidence="2">Membrane</location>
        <topology evidence="2">Multi-pass membrane protein</topology>
    </subcellularLocation>
</comment>
<dbReference type="GO" id="GO:0051301">
    <property type="term" value="P:cell division"/>
    <property type="evidence" value="ECO:0007669"/>
    <property type="project" value="UniProtKB-KW"/>
</dbReference>
<dbReference type="InterPro" id="IPR003959">
    <property type="entry name" value="ATPase_AAA_core"/>
</dbReference>
<dbReference type="EMBL" id="PEWV01000013">
    <property type="protein sequence ID" value="PIU42260.1"/>
    <property type="molecule type" value="Genomic_DNA"/>
</dbReference>
<keyword evidence="17" id="KW-0131">Cell cycle</keyword>
<keyword evidence="6" id="KW-0479">Metal-binding</keyword>
<accession>A0A2J0L0R6</accession>
<evidence type="ECO:0000256" key="12">
    <source>
        <dbReference type="ARBA" id="ARBA00022989"/>
    </source>
</evidence>
<comment type="cofactor">
    <cofactor evidence="1">
        <name>Zn(2+)</name>
        <dbReference type="ChEBI" id="CHEBI:29105"/>
    </cofactor>
</comment>
<dbReference type="InterPro" id="IPR027417">
    <property type="entry name" value="P-loop_NTPase"/>
</dbReference>
<evidence type="ECO:0000313" key="18">
    <source>
        <dbReference type="Proteomes" id="UP000230052"/>
    </source>
</evidence>
<dbReference type="GO" id="GO:0030163">
    <property type="term" value="P:protein catabolic process"/>
    <property type="evidence" value="ECO:0007669"/>
    <property type="project" value="TreeGrafter"/>
</dbReference>
<evidence type="ECO:0000256" key="7">
    <source>
        <dbReference type="ARBA" id="ARBA00022741"/>
    </source>
</evidence>
<evidence type="ECO:0000256" key="9">
    <source>
        <dbReference type="ARBA" id="ARBA00022833"/>
    </source>
</evidence>
<dbReference type="GO" id="GO:0016887">
    <property type="term" value="F:ATP hydrolysis activity"/>
    <property type="evidence" value="ECO:0007669"/>
    <property type="project" value="InterPro"/>
</dbReference>
<dbReference type="InterPro" id="IPR003593">
    <property type="entry name" value="AAA+_ATPase"/>
</dbReference>
<evidence type="ECO:0000256" key="4">
    <source>
        <dbReference type="ARBA" id="ARBA00022670"/>
    </source>
</evidence>
<comment type="similarity">
    <text evidence="3">In the C-terminal section; belongs to the peptidase M41 family.</text>
</comment>
<sequence length="539" mass="61610">MTPRIWIMYLKMYWVRLLVTFTIILLIILSIIGLASLESFYRNISIAQMPFNILMAGLNASVFVFMYLVFMRGGFSKMERSRIKSKNVNIKWDDVIGMDDVKREAWEVVELIKDRASLRRIGGKIIRGILMVGPPGCGKTYLAKAIATEASIPFISMSGSEFTEIFVGVGASRVRQLFKKARALAYGYGACIIFIDELDAIGRKRTFSVFGGTEETNSTQNQLLAEMDGLKEKQYDIIVIGATNAVEDILDTALLRPGRFDRKIYVDRPSLEDRERLFKYYLDKIKYDPSIDVGRLARKSVYKTPADIENIVKEAALIAMRNKKDTISLKDISEAIERIDMGIKHKRTMTNRERQMVAYHETGHLVVLYILHPTDDVFKASIISRRDSLGAVYRQPREEIFTSNEERILANIKVSLGGYVAEKIKFGVTSDGVAADFKQAVIYAHDMVWKYGMGKSGFIGDYTIVPEGQLSESLKERLNNETNRIIVECEKEVQELLKKESEIFEHIASELLKREELDYDEVEEIFKKYGKSRTWLKTE</sequence>
<dbReference type="Pfam" id="PF01434">
    <property type="entry name" value="Peptidase_M41"/>
    <property type="match status" value="1"/>
</dbReference>
<dbReference type="GO" id="GO:0004222">
    <property type="term" value="F:metalloendopeptidase activity"/>
    <property type="evidence" value="ECO:0007669"/>
    <property type="project" value="InterPro"/>
</dbReference>
<dbReference type="Pfam" id="PF00004">
    <property type="entry name" value="AAA"/>
    <property type="match status" value="1"/>
</dbReference>
<dbReference type="GO" id="GO:0046872">
    <property type="term" value="F:metal ion binding"/>
    <property type="evidence" value="ECO:0007669"/>
    <property type="project" value="UniProtKB-KW"/>
</dbReference>
<dbReference type="FunFam" id="3.40.50.300:FF:000277">
    <property type="entry name" value="ATP-dependent zinc metalloprotease FtsH"/>
    <property type="match status" value="1"/>
</dbReference>
<dbReference type="Gene3D" id="3.40.50.300">
    <property type="entry name" value="P-loop containing nucleotide triphosphate hydrolases"/>
    <property type="match status" value="1"/>
</dbReference>
<keyword evidence="10" id="KW-0067">ATP-binding</keyword>
<proteinExistence type="inferred from homology"/>
<dbReference type="PANTHER" id="PTHR23076">
    <property type="entry name" value="METALLOPROTEASE M41 FTSH"/>
    <property type="match status" value="1"/>
</dbReference>
<dbReference type="InterPro" id="IPR000642">
    <property type="entry name" value="Peptidase_M41"/>
</dbReference>
<feature type="domain" description="AAA+ ATPase" evidence="16">
    <location>
        <begin position="125"/>
        <end position="270"/>
    </location>
</feature>
<dbReference type="Gene3D" id="1.10.8.60">
    <property type="match status" value="1"/>
</dbReference>
<evidence type="ECO:0000256" key="13">
    <source>
        <dbReference type="ARBA" id="ARBA00023049"/>
    </source>
</evidence>
<keyword evidence="8" id="KW-0378">Hydrolase</keyword>
<keyword evidence="17" id="KW-0132">Cell division</keyword>
<dbReference type="SUPFAM" id="SSF52540">
    <property type="entry name" value="P-loop containing nucleoside triphosphate hydrolases"/>
    <property type="match status" value="1"/>
</dbReference>
<evidence type="ECO:0000256" key="15">
    <source>
        <dbReference type="SAM" id="Phobius"/>
    </source>
</evidence>
<keyword evidence="11" id="KW-0809">Transit peptide</keyword>
<dbReference type="PANTHER" id="PTHR23076:SF97">
    <property type="entry name" value="ATP-DEPENDENT ZINC METALLOPROTEASE YME1L1"/>
    <property type="match status" value="1"/>
</dbReference>
<keyword evidence="12 15" id="KW-1133">Transmembrane helix</keyword>
<dbReference type="SMART" id="SM00382">
    <property type="entry name" value="AAA"/>
    <property type="match status" value="1"/>
</dbReference>
<keyword evidence="9" id="KW-0862">Zinc</keyword>
<keyword evidence="7" id="KW-0547">Nucleotide-binding</keyword>
<dbReference type="SUPFAM" id="SSF140990">
    <property type="entry name" value="FtsH protease domain-like"/>
    <property type="match status" value="1"/>
</dbReference>
<keyword evidence="5 15" id="KW-0812">Transmembrane</keyword>
<dbReference type="Gene3D" id="1.20.58.760">
    <property type="entry name" value="Peptidase M41"/>
    <property type="match status" value="1"/>
</dbReference>
<evidence type="ECO:0000259" key="16">
    <source>
        <dbReference type="SMART" id="SM00382"/>
    </source>
</evidence>
<dbReference type="Pfam" id="PF17862">
    <property type="entry name" value="AAA_lid_3"/>
    <property type="match status" value="1"/>
</dbReference>
<evidence type="ECO:0000256" key="14">
    <source>
        <dbReference type="ARBA" id="ARBA00023136"/>
    </source>
</evidence>
<evidence type="ECO:0000313" key="17">
    <source>
        <dbReference type="EMBL" id="PIU42260.1"/>
    </source>
</evidence>
<reference evidence="17 18" key="1">
    <citation type="submission" date="2017-09" db="EMBL/GenBank/DDBJ databases">
        <title>Depth-based differentiation of microbial function through sediment-hosted aquifers and enrichment of novel symbionts in the deep terrestrial subsurface.</title>
        <authorList>
            <person name="Probst A.J."/>
            <person name="Ladd B."/>
            <person name="Jarett J.K."/>
            <person name="Geller-Mcgrath D.E."/>
            <person name="Sieber C.M."/>
            <person name="Emerson J.B."/>
            <person name="Anantharaman K."/>
            <person name="Thomas B.C."/>
            <person name="Malmstrom R."/>
            <person name="Stieglmeier M."/>
            <person name="Klingl A."/>
            <person name="Woyke T."/>
            <person name="Ryan C.M."/>
            <person name="Banfield J.F."/>
        </authorList>
    </citation>
    <scope>NUCLEOTIDE SEQUENCE [LARGE SCALE GENOMIC DNA]</scope>
    <source>
        <strain evidence="17">CG07_land_8_20_14_0_80_42_15</strain>
    </source>
</reference>
<evidence type="ECO:0000256" key="6">
    <source>
        <dbReference type="ARBA" id="ARBA00022723"/>
    </source>
</evidence>
<keyword evidence="14 15" id="KW-0472">Membrane</keyword>
<dbReference type="GO" id="GO:0004176">
    <property type="term" value="F:ATP-dependent peptidase activity"/>
    <property type="evidence" value="ECO:0007669"/>
    <property type="project" value="InterPro"/>
</dbReference>
<dbReference type="AlphaFoldDB" id="A0A2J0L0R6"/>
<evidence type="ECO:0000256" key="5">
    <source>
        <dbReference type="ARBA" id="ARBA00022692"/>
    </source>
</evidence>
<dbReference type="GO" id="GO:0005524">
    <property type="term" value="F:ATP binding"/>
    <property type="evidence" value="ECO:0007669"/>
    <property type="project" value="UniProtKB-KW"/>
</dbReference>
<dbReference type="InterPro" id="IPR037219">
    <property type="entry name" value="Peptidase_M41-like"/>
</dbReference>
<dbReference type="InterPro" id="IPR041569">
    <property type="entry name" value="AAA_lid_3"/>
</dbReference>
<gene>
    <name evidence="17" type="ORF">COS99_01255</name>
</gene>
<dbReference type="Proteomes" id="UP000230052">
    <property type="component" value="Unassembled WGS sequence"/>
</dbReference>
<keyword evidence="4" id="KW-0645">Protease</keyword>
<feature type="transmembrane region" description="Helical" evidence="15">
    <location>
        <begin position="49"/>
        <end position="70"/>
    </location>
</feature>
<name>A0A2J0L0R6_9BACT</name>
<comment type="caution">
    <text evidence="17">The sequence shown here is derived from an EMBL/GenBank/DDBJ whole genome shotgun (WGS) entry which is preliminary data.</text>
</comment>